<dbReference type="EMBL" id="JABEPP010000003">
    <property type="protein sequence ID" value="NNM73424.1"/>
    <property type="molecule type" value="Genomic_DNA"/>
</dbReference>
<name>A0A849I6S7_9HYPH</name>
<organism evidence="2 3">
    <name type="scientific">Enterovirga aerilata</name>
    <dbReference type="NCBI Taxonomy" id="2730920"/>
    <lineage>
        <taxon>Bacteria</taxon>
        <taxon>Pseudomonadati</taxon>
        <taxon>Pseudomonadota</taxon>
        <taxon>Alphaproteobacteria</taxon>
        <taxon>Hyphomicrobiales</taxon>
        <taxon>Methylobacteriaceae</taxon>
        <taxon>Enterovirga</taxon>
    </lineage>
</organism>
<feature type="compositionally biased region" description="Low complexity" evidence="1">
    <location>
        <begin position="68"/>
        <end position="78"/>
    </location>
</feature>
<feature type="compositionally biased region" description="Basic and acidic residues" evidence="1">
    <location>
        <begin position="79"/>
        <end position="101"/>
    </location>
</feature>
<evidence type="ECO:0000256" key="1">
    <source>
        <dbReference type="SAM" id="MobiDB-lite"/>
    </source>
</evidence>
<dbReference type="RefSeq" id="WP_171218875.1">
    <property type="nucleotide sequence ID" value="NZ_JABEPP010000003.1"/>
</dbReference>
<protein>
    <submittedName>
        <fullName evidence="2">Uncharacterized protein</fullName>
    </submittedName>
</protein>
<reference evidence="2 3" key="1">
    <citation type="submission" date="2020-04" db="EMBL/GenBank/DDBJ databases">
        <title>Enterovirga sp. isolate from soil.</title>
        <authorList>
            <person name="Chea S."/>
            <person name="Kim D.-U."/>
        </authorList>
    </citation>
    <scope>NUCLEOTIDE SEQUENCE [LARGE SCALE GENOMIC DNA]</scope>
    <source>
        <strain evidence="2 3">DB1703</strain>
    </source>
</reference>
<evidence type="ECO:0000313" key="3">
    <source>
        <dbReference type="Proteomes" id="UP000564885"/>
    </source>
</evidence>
<keyword evidence="3" id="KW-1185">Reference proteome</keyword>
<feature type="region of interest" description="Disordered" evidence="1">
    <location>
        <begin position="1"/>
        <end position="45"/>
    </location>
</feature>
<dbReference type="Proteomes" id="UP000564885">
    <property type="component" value="Unassembled WGS sequence"/>
</dbReference>
<sequence>MSDHTKSARAKAEAEFQKVQSEARDRDRIRDRRHSETQARDDNTARLKALRLAADGAEKREAVVKQNAAEARSHAASAADKEMAGIEATADQKVERRKALTDEPALVAKARTKRPRQRSG</sequence>
<dbReference type="AlphaFoldDB" id="A0A849I6S7"/>
<proteinExistence type="predicted"/>
<accession>A0A849I6S7</accession>
<feature type="region of interest" description="Disordered" evidence="1">
    <location>
        <begin position="66"/>
        <end position="120"/>
    </location>
</feature>
<gene>
    <name evidence="2" type="ORF">HJG44_13630</name>
</gene>
<evidence type="ECO:0000313" key="2">
    <source>
        <dbReference type="EMBL" id="NNM73424.1"/>
    </source>
</evidence>
<feature type="compositionally biased region" description="Basic residues" evidence="1">
    <location>
        <begin position="110"/>
        <end position="120"/>
    </location>
</feature>
<comment type="caution">
    <text evidence="2">The sequence shown here is derived from an EMBL/GenBank/DDBJ whole genome shotgun (WGS) entry which is preliminary data.</text>
</comment>